<keyword evidence="9" id="KW-1185">Reference proteome</keyword>
<accession>A0A078B0J6</accession>
<dbReference type="SUPFAM" id="SSF51905">
    <property type="entry name" value="FAD/NAD(P)-binding domain"/>
    <property type="match status" value="1"/>
</dbReference>
<dbReference type="AlphaFoldDB" id="A0A078B0J6"/>
<dbReference type="InterPro" id="IPR045170">
    <property type="entry name" value="MTOX"/>
</dbReference>
<dbReference type="Gene3D" id="3.30.9.10">
    <property type="entry name" value="D-Amino Acid Oxidase, subunit A, domain 2"/>
    <property type="match status" value="1"/>
</dbReference>
<protein>
    <submittedName>
        <fullName evidence="8">Methyltryptophan oxidase</fullName>
    </submittedName>
</protein>
<evidence type="ECO:0000313" key="8">
    <source>
        <dbReference type="EMBL" id="CDW88054.1"/>
    </source>
</evidence>
<dbReference type="PANTHER" id="PTHR10961">
    <property type="entry name" value="PEROXISOMAL SARCOSINE OXIDASE"/>
    <property type="match status" value="1"/>
</dbReference>
<sequence>MESKTEFDVIIVGLGCVGIAAAFYCTKMGLKVLGIERFNDTGSIGTSSYGFTRIWRMCHPDLRYNDMQQEAIEVWREIEQRTKKEILVKTGFVWIGPKDHPDFKSVVDSKQGEFMTNQQLKSKYSGLSAIPDDLSGIFVENAGIVRVQNALQGTKQLAIEQGASLKFNTKVQKIDKVKGEVTLESGEVLRAKNIVVCCGSISDQFYEKGIFEMRKSPQETYVISDNSGLPPTMIMHGAKELEGFDLYALLDGENLQNYKFGYEAEATDNTKTLPILKKYFPTKYEKLIHVQPCSYAITEGEEFIFERKDKAIYAFGLNGRGFKHMPYHGKRIYHLVAGNQQEADKYKKSRNIPIQSESKMQEPIAKL</sequence>
<keyword evidence="6" id="KW-0812">Transmembrane</keyword>
<dbReference type="Proteomes" id="UP000039865">
    <property type="component" value="Unassembled WGS sequence"/>
</dbReference>
<comment type="cofactor">
    <cofactor evidence="1">
        <name>FAD</name>
        <dbReference type="ChEBI" id="CHEBI:57692"/>
    </cofactor>
</comment>
<gene>
    <name evidence="8" type="primary">Contig13430.g14332</name>
    <name evidence="8" type="ORF">STYLEM_17169</name>
</gene>
<dbReference type="PANTHER" id="PTHR10961:SF7">
    <property type="entry name" value="FAD DEPENDENT OXIDOREDUCTASE DOMAIN-CONTAINING PROTEIN"/>
    <property type="match status" value="1"/>
</dbReference>
<name>A0A078B0J6_STYLE</name>
<keyword evidence="3" id="KW-0285">Flavoprotein</keyword>
<evidence type="ECO:0000256" key="6">
    <source>
        <dbReference type="SAM" id="Phobius"/>
    </source>
</evidence>
<dbReference type="InterPro" id="IPR036188">
    <property type="entry name" value="FAD/NAD-bd_sf"/>
</dbReference>
<dbReference type="InParanoid" id="A0A078B0J6"/>
<dbReference type="Gene3D" id="3.50.50.60">
    <property type="entry name" value="FAD/NAD(P)-binding domain"/>
    <property type="match status" value="1"/>
</dbReference>
<evidence type="ECO:0000256" key="2">
    <source>
        <dbReference type="ARBA" id="ARBA00010989"/>
    </source>
</evidence>
<dbReference type="GO" id="GO:0050660">
    <property type="term" value="F:flavin adenine dinucleotide binding"/>
    <property type="evidence" value="ECO:0007669"/>
    <property type="project" value="InterPro"/>
</dbReference>
<evidence type="ECO:0000256" key="4">
    <source>
        <dbReference type="ARBA" id="ARBA00022827"/>
    </source>
</evidence>
<organism evidence="8 9">
    <name type="scientific">Stylonychia lemnae</name>
    <name type="common">Ciliate</name>
    <dbReference type="NCBI Taxonomy" id="5949"/>
    <lineage>
        <taxon>Eukaryota</taxon>
        <taxon>Sar</taxon>
        <taxon>Alveolata</taxon>
        <taxon>Ciliophora</taxon>
        <taxon>Intramacronucleata</taxon>
        <taxon>Spirotrichea</taxon>
        <taxon>Stichotrichia</taxon>
        <taxon>Sporadotrichida</taxon>
        <taxon>Oxytrichidae</taxon>
        <taxon>Stylonychinae</taxon>
        <taxon>Stylonychia</taxon>
    </lineage>
</organism>
<reference evidence="8 9" key="1">
    <citation type="submission" date="2014-06" db="EMBL/GenBank/DDBJ databases">
        <authorList>
            <person name="Swart Estienne"/>
        </authorList>
    </citation>
    <scope>NUCLEOTIDE SEQUENCE [LARGE SCALE GENOMIC DNA]</scope>
    <source>
        <strain evidence="8 9">130c</strain>
    </source>
</reference>
<evidence type="ECO:0000313" key="9">
    <source>
        <dbReference type="Proteomes" id="UP000039865"/>
    </source>
</evidence>
<feature type="transmembrane region" description="Helical" evidence="6">
    <location>
        <begin position="7"/>
        <end position="24"/>
    </location>
</feature>
<keyword evidence="6" id="KW-0472">Membrane</keyword>
<dbReference type="InterPro" id="IPR006076">
    <property type="entry name" value="FAD-dep_OxRdtase"/>
</dbReference>
<proteinExistence type="inferred from homology"/>
<dbReference type="Pfam" id="PF01266">
    <property type="entry name" value="DAO"/>
    <property type="match status" value="1"/>
</dbReference>
<evidence type="ECO:0000256" key="1">
    <source>
        <dbReference type="ARBA" id="ARBA00001974"/>
    </source>
</evidence>
<evidence type="ECO:0000256" key="5">
    <source>
        <dbReference type="ARBA" id="ARBA00023002"/>
    </source>
</evidence>
<keyword evidence="6" id="KW-1133">Transmembrane helix</keyword>
<evidence type="ECO:0000256" key="3">
    <source>
        <dbReference type="ARBA" id="ARBA00022630"/>
    </source>
</evidence>
<keyword evidence="4" id="KW-0274">FAD</keyword>
<dbReference type="OrthoDB" id="288395at2759"/>
<keyword evidence="5" id="KW-0560">Oxidoreductase</keyword>
<dbReference type="EMBL" id="CCKQ01016176">
    <property type="protein sequence ID" value="CDW88054.1"/>
    <property type="molecule type" value="Genomic_DNA"/>
</dbReference>
<dbReference type="GO" id="GO:0008115">
    <property type="term" value="F:sarcosine oxidase activity"/>
    <property type="evidence" value="ECO:0007669"/>
    <property type="project" value="TreeGrafter"/>
</dbReference>
<feature type="domain" description="FAD dependent oxidoreductase" evidence="7">
    <location>
        <begin position="8"/>
        <end position="332"/>
    </location>
</feature>
<evidence type="ECO:0000259" key="7">
    <source>
        <dbReference type="Pfam" id="PF01266"/>
    </source>
</evidence>
<comment type="similarity">
    <text evidence="2">Belongs to the MSOX/MTOX family.</text>
</comment>